<organism evidence="1 2">
    <name type="scientific">Niallia taxi</name>
    <dbReference type="NCBI Taxonomy" id="2499688"/>
    <lineage>
        <taxon>Bacteria</taxon>
        <taxon>Bacillati</taxon>
        <taxon>Bacillota</taxon>
        <taxon>Bacilli</taxon>
        <taxon>Bacillales</taxon>
        <taxon>Bacillaceae</taxon>
        <taxon>Niallia</taxon>
    </lineage>
</organism>
<accession>A0A437K2W5</accession>
<dbReference type="EMBL" id="RZTZ01000025">
    <property type="protein sequence ID" value="RVT56564.1"/>
    <property type="molecule type" value="Genomic_DNA"/>
</dbReference>
<dbReference type="Proteomes" id="UP000288024">
    <property type="component" value="Unassembled WGS sequence"/>
</dbReference>
<dbReference type="GeneID" id="87620595"/>
<evidence type="ECO:0000313" key="1">
    <source>
        <dbReference type="EMBL" id="RVT56564.1"/>
    </source>
</evidence>
<reference evidence="1 2" key="1">
    <citation type="submission" date="2019-01" db="EMBL/GenBank/DDBJ databases">
        <title>Bacillus sp. M5HDSG1-1, whole genome shotgun sequence.</title>
        <authorList>
            <person name="Tuo L."/>
        </authorList>
    </citation>
    <scope>NUCLEOTIDE SEQUENCE [LARGE SCALE GENOMIC DNA]</scope>
    <source>
        <strain evidence="1 2">M5HDSG1-1</strain>
    </source>
</reference>
<name>A0A437K2W5_9BACI</name>
<gene>
    <name evidence="1" type="ORF">EM808_27115</name>
</gene>
<evidence type="ECO:0000313" key="2">
    <source>
        <dbReference type="Proteomes" id="UP000288024"/>
    </source>
</evidence>
<comment type="caution">
    <text evidence="1">The sequence shown here is derived from an EMBL/GenBank/DDBJ whole genome shotgun (WGS) entry which is preliminary data.</text>
</comment>
<proteinExistence type="predicted"/>
<protein>
    <submittedName>
        <fullName evidence="1">MerR family transcriptional regulator</fullName>
    </submittedName>
</protein>
<dbReference type="AlphaFoldDB" id="A0A437K2W5"/>
<dbReference type="RefSeq" id="WP_127742769.1">
    <property type="nucleotide sequence ID" value="NZ_CAJCKN010000102.1"/>
</dbReference>
<keyword evidence="2" id="KW-1185">Reference proteome</keyword>
<sequence>MNYWKISDFTEQIKLSVGNETIHINTIDGWFKALESKRIHYVARTEDTKEKVYDELDLEIAIFIRKRREEKWSLAAIYDDLGNHFSLRGFPNNDVGPASFDGDFELLKTQLSEELRKTFNQMAVSQIEEIKNHYDLIIEQIPKLPSPEEQKETRFKEMVVRRRVESALENEAIKLWTTKPDSERLKKVGMFRKEEDVIKRNEFIRRYINENYENKLRKEFGI</sequence>